<keyword evidence="1" id="KW-0812">Transmembrane</keyword>
<evidence type="ECO:0000313" key="2">
    <source>
        <dbReference type="EMBL" id="MEL1254715.1"/>
    </source>
</evidence>
<keyword evidence="1" id="KW-1133">Transmembrane helix</keyword>
<keyword evidence="1" id="KW-0472">Membrane</keyword>
<evidence type="ECO:0000256" key="1">
    <source>
        <dbReference type="SAM" id="Phobius"/>
    </source>
</evidence>
<dbReference type="EMBL" id="JBBYHS010000013">
    <property type="protein sequence ID" value="MEL1254715.1"/>
    <property type="molecule type" value="Genomic_DNA"/>
</dbReference>
<reference evidence="2 3" key="1">
    <citation type="submission" date="2024-04" db="EMBL/GenBank/DDBJ databases">
        <title>Flavobacterium sp. DGU38 16S ribosomal RNA gene Genome sequencing and assembly.</title>
        <authorList>
            <person name="Park S."/>
        </authorList>
    </citation>
    <scope>NUCLEOTIDE SEQUENCE [LARGE SCALE GENOMIC DNA]</scope>
    <source>
        <strain evidence="2 3">DGU38</strain>
    </source>
</reference>
<protein>
    <submittedName>
        <fullName evidence="2">Lysoplasmalogenase family protein</fullName>
    </submittedName>
</protein>
<dbReference type="RefSeq" id="WP_341693300.1">
    <property type="nucleotide sequence ID" value="NZ_JBBYHS010000013.1"/>
</dbReference>
<evidence type="ECO:0000313" key="3">
    <source>
        <dbReference type="Proteomes" id="UP001485226"/>
    </source>
</evidence>
<gene>
    <name evidence="2" type="ORF">AAEO57_13065</name>
</gene>
<feature type="transmembrane region" description="Helical" evidence="1">
    <location>
        <begin position="81"/>
        <end position="98"/>
    </location>
</feature>
<comment type="caution">
    <text evidence="2">The sequence shown here is derived from an EMBL/GenBank/DDBJ whole genome shotgun (WGS) entry which is preliminary data.</text>
</comment>
<keyword evidence="3" id="KW-1185">Reference proteome</keyword>
<feature type="transmembrane region" description="Helical" evidence="1">
    <location>
        <begin position="110"/>
        <end position="133"/>
    </location>
</feature>
<proteinExistence type="predicted"/>
<feature type="transmembrane region" description="Helical" evidence="1">
    <location>
        <begin position="139"/>
        <end position="161"/>
    </location>
</feature>
<name>A0ABU9IQI9_9FLAO</name>
<dbReference type="Proteomes" id="UP001485226">
    <property type="component" value="Unassembled WGS sequence"/>
</dbReference>
<feature type="transmembrane region" description="Helical" evidence="1">
    <location>
        <begin position="168"/>
        <end position="188"/>
    </location>
</feature>
<sequence>MKASRPSLILFSTAFLFTIMFDVLQYEYLTTCMKSIVIPSVFFYFYSSNNFKINRNQALIYILCFTGEVFHIMDVEISDEGSMICFLFVYLLLIKTIVNDYERVKLRKNDMLPIILVAVLIVYLLCSVLSLQFEKMNKFHFLYTLYGVVLSVLGFICYANYITRGSYVTLLMTLMVTCFIISDMFFIFNKSSYSLVLVLICDVTQILAYFFMSKFFINSGKKRVRR</sequence>
<accession>A0ABU9IQI9</accession>
<feature type="transmembrane region" description="Helical" evidence="1">
    <location>
        <begin position="7"/>
        <end position="22"/>
    </location>
</feature>
<feature type="transmembrane region" description="Helical" evidence="1">
    <location>
        <begin position="194"/>
        <end position="217"/>
    </location>
</feature>
<organism evidence="2 3">
    <name type="scientific">Flavobacterium calami</name>
    <dbReference type="NCBI Taxonomy" id="3139144"/>
    <lineage>
        <taxon>Bacteria</taxon>
        <taxon>Pseudomonadati</taxon>
        <taxon>Bacteroidota</taxon>
        <taxon>Flavobacteriia</taxon>
        <taxon>Flavobacteriales</taxon>
        <taxon>Flavobacteriaceae</taxon>
        <taxon>Flavobacterium</taxon>
    </lineage>
</organism>
<feature type="transmembrane region" description="Helical" evidence="1">
    <location>
        <begin position="58"/>
        <end position="75"/>
    </location>
</feature>
<feature type="transmembrane region" description="Helical" evidence="1">
    <location>
        <begin position="28"/>
        <end position="46"/>
    </location>
</feature>